<comment type="caution">
    <text evidence="2">The sequence shown here is derived from an EMBL/GenBank/DDBJ whole genome shotgun (WGS) entry which is preliminary data.</text>
</comment>
<organism evidence="2 3">
    <name type="scientific">Glomerella acutata</name>
    <name type="common">Colletotrichum acutatum</name>
    <dbReference type="NCBI Taxonomy" id="27357"/>
    <lineage>
        <taxon>Eukaryota</taxon>
        <taxon>Fungi</taxon>
        <taxon>Dikarya</taxon>
        <taxon>Ascomycota</taxon>
        <taxon>Pezizomycotina</taxon>
        <taxon>Sordariomycetes</taxon>
        <taxon>Hypocreomycetidae</taxon>
        <taxon>Glomerellales</taxon>
        <taxon>Glomerellaceae</taxon>
        <taxon>Colletotrichum</taxon>
        <taxon>Colletotrichum acutatum species complex</taxon>
    </lineage>
</organism>
<keyword evidence="3" id="KW-1185">Reference proteome</keyword>
<dbReference type="EMBL" id="JAHMHS010000018">
    <property type="protein sequence ID" value="KAK1728305.1"/>
    <property type="molecule type" value="Genomic_DNA"/>
</dbReference>
<reference evidence="2" key="1">
    <citation type="submission" date="2021-12" db="EMBL/GenBank/DDBJ databases">
        <title>Comparative genomics, transcriptomics and evolutionary studies reveal genomic signatures of adaptation to plant cell wall in hemibiotrophic fungi.</title>
        <authorList>
            <consortium name="DOE Joint Genome Institute"/>
            <person name="Baroncelli R."/>
            <person name="Diaz J.F."/>
            <person name="Benocci T."/>
            <person name="Peng M."/>
            <person name="Battaglia E."/>
            <person name="Haridas S."/>
            <person name="Andreopoulos W."/>
            <person name="Labutti K."/>
            <person name="Pangilinan J."/>
            <person name="Floch G.L."/>
            <person name="Makela M.R."/>
            <person name="Henrissat B."/>
            <person name="Grigoriev I.V."/>
            <person name="Crouch J.A."/>
            <person name="De Vries R.P."/>
            <person name="Sukno S.A."/>
            <person name="Thon M.R."/>
        </authorList>
    </citation>
    <scope>NUCLEOTIDE SEQUENCE</scope>
    <source>
        <strain evidence="2">CBS 112980</strain>
    </source>
</reference>
<dbReference type="RefSeq" id="XP_060368360.1">
    <property type="nucleotide sequence ID" value="XM_060501273.1"/>
</dbReference>
<dbReference type="GeneID" id="85385172"/>
<proteinExistence type="predicted"/>
<feature type="region of interest" description="Disordered" evidence="1">
    <location>
        <begin position="1"/>
        <end position="53"/>
    </location>
</feature>
<name>A0AAD8UXJ3_GLOAC</name>
<evidence type="ECO:0000313" key="3">
    <source>
        <dbReference type="Proteomes" id="UP001244207"/>
    </source>
</evidence>
<evidence type="ECO:0000256" key="1">
    <source>
        <dbReference type="SAM" id="MobiDB-lite"/>
    </source>
</evidence>
<protein>
    <submittedName>
        <fullName evidence="2">Uncharacterized protein</fullName>
    </submittedName>
</protein>
<evidence type="ECO:0000313" key="2">
    <source>
        <dbReference type="EMBL" id="KAK1728305.1"/>
    </source>
</evidence>
<dbReference type="AlphaFoldDB" id="A0AAD8UXJ3"/>
<gene>
    <name evidence="2" type="ORF">BDZ83DRAFT_139391</name>
</gene>
<dbReference type="Proteomes" id="UP001244207">
    <property type="component" value="Unassembled WGS sequence"/>
</dbReference>
<accession>A0AAD8UXJ3</accession>
<feature type="compositionally biased region" description="Polar residues" evidence="1">
    <location>
        <begin position="1"/>
        <end position="10"/>
    </location>
</feature>
<sequence length="53" mass="5435">MPGCTTQTQAGPRMGPAVPSHSPVTVRPTPSREGPFTVHVAADSPYTMKAAGT</sequence>